<dbReference type="Proteomes" id="UP000184069">
    <property type="component" value="Unassembled WGS sequence"/>
</dbReference>
<evidence type="ECO:0000313" key="2">
    <source>
        <dbReference type="Proteomes" id="UP000184069"/>
    </source>
</evidence>
<sequence length="52" mass="6214">MKNLTIIGLMPFEKPDTYFNSNYLRAKYILLNNFQQIAFIIKNLIKTNFMIL</sequence>
<evidence type="ECO:0000313" key="1">
    <source>
        <dbReference type="EMBL" id="SHL30799.1"/>
    </source>
</evidence>
<organism evidence="1 2">
    <name type="scientific">Chryseobacterium contaminans</name>
    <dbReference type="NCBI Taxonomy" id="1423959"/>
    <lineage>
        <taxon>Bacteria</taxon>
        <taxon>Pseudomonadati</taxon>
        <taxon>Bacteroidota</taxon>
        <taxon>Flavobacteriia</taxon>
        <taxon>Flavobacteriales</taxon>
        <taxon>Weeksellaceae</taxon>
        <taxon>Chryseobacterium group</taxon>
        <taxon>Chryseobacterium</taxon>
    </lineage>
</organism>
<reference evidence="1 2" key="1">
    <citation type="submission" date="2016-11" db="EMBL/GenBank/DDBJ databases">
        <authorList>
            <person name="Jaros S."/>
            <person name="Januszkiewicz K."/>
            <person name="Wedrychowicz H."/>
        </authorList>
    </citation>
    <scope>NUCLEOTIDE SEQUENCE [LARGE SCALE GENOMIC DNA]</scope>
    <source>
        <strain evidence="1 2">DSM 27621</strain>
    </source>
</reference>
<protein>
    <submittedName>
        <fullName evidence="1">Uncharacterized protein</fullName>
    </submittedName>
</protein>
<dbReference type="STRING" id="1423959.SAMN05444407_103269"/>
<dbReference type="EMBL" id="FRBM01000003">
    <property type="protein sequence ID" value="SHL30799.1"/>
    <property type="molecule type" value="Genomic_DNA"/>
</dbReference>
<name>A0A1M6ZKC4_9FLAO</name>
<gene>
    <name evidence="1" type="ORF">SAMN05444407_103269</name>
</gene>
<proteinExistence type="predicted"/>
<dbReference type="AlphaFoldDB" id="A0A1M6ZKC4"/>
<accession>A0A1M6ZKC4</accession>